<gene>
    <name evidence="1" type="ORF">TPC1_14912</name>
</gene>
<protein>
    <submittedName>
        <fullName evidence="1">Uncharacterized protein</fullName>
    </submittedName>
</protein>
<dbReference type="PANTHER" id="PTHR33504:SF2">
    <property type="entry name" value="PROTEIN MFI"/>
    <property type="match status" value="1"/>
</dbReference>
<dbReference type="EMBL" id="GDID01003635">
    <property type="protein sequence ID" value="JAP92971.1"/>
    <property type="molecule type" value="Transcribed_RNA"/>
</dbReference>
<feature type="non-terminal residue" evidence="1">
    <location>
        <position position="1"/>
    </location>
</feature>
<reference evidence="1" key="1">
    <citation type="submission" date="2015-07" db="EMBL/GenBank/DDBJ databases">
        <title>Adaptation to a free-living lifestyle via gene acquisitions in the diplomonad Trepomonas sp. PC1.</title>
        <authorList>
            <person name="Xu F."/>
            <person name="Jerlstrom-Hultqvist J."/>
            <person name="Kolisko M."/>
            <person name="Simpson A.G.B."/>
            <person name="Roger A.J."/>
            <person name="Svard S.G."/>
            <person name="Andersson J.O."/>
        </authorList>
    </citation>
    <scope>NUCLEOTIDE SEQUENCE</scope>
    <source>
        <strain evidence="1">PC1</strain>
    </source>
</reference>
<proteinExistence type="predicted"/>
<accession>A0A146KBX3</accession>
<dbReference type="AlphaFoldDB" id="A0A146KBX3"/>
<dbReference type="PANTHER" id="PTHR33504">
    <property type="entry name" value="NADH DEHYDROGENASE (UBIQUINONE) 1 BETA SUBCOMPLEX, 4"/>
    <property type="match status" value="1"/>
</dbReference>
<organism evidence="1">
    <name type="scientific">Trepomonas sp. PC1</name>
    <dbReference type="NCBI Taxonomy" id="1076344"/>
    <lineage>
        <taxon>Eukaryota</taxon>
        <taxon>Metamonada</taxon>
        <taxon>Diplomonadida</taxon>
        <taxon>Hexamitidae</taxon>
        <taxon>Hexamitinae</taxon>
        <taxon>Trepomonas</taxon>
    </lineage>
</organism>
<evidence type="ECO:0000313" key="1">
    <source>
        <dbReference type="EMBL" id="JAP92971.1"/>
    </source>
</evidence>
<name>A0A146KBX3_9EUKA</name>
<sequence length="330" mass="39949">ATVTQYINAVKCIQKFYQTNYFKKIQPKQLTEARKILIKKFITQYEAKNKEPIINSSTENRNKSFREFCTLIIQKQARKHKQLLIFNLQHHYIYKIAAKAILNSYRKSNLKNNDFFRLRKVVKIQKFFIRVLMQRKFAFLQNQIHKLSTETNPLQLLKLLDPAQFELIQSFKENFSIKFRLCDEDALQKPQSQNFDPKIYFKVFLKQKIVDLSDTAPRNYAVEAETGVIDRRLWYARFTNQPFKRLNGQPLQSQKFQVKPFVSQQEVYELKKMKQQRWQSKMREDFLKEKFKIEDVEDTEVLEWCKQLDYFEYEQHWKQCGTLQSNLNFE</sequence>